<dbReference type="AlphaFoldDB" id="A0A371G939"/>
<evidence type="ECO:0008006" key="4">
    <source>
        <dbReference type="Google" id="ProtNLM"/>
    </source>
</evidence>
<gene>
    <name evidence="2" type="ORF">CR513_31510</name>
</gene>
<name>A0A371G939_MUCPR</name>
<feature type="region of interest" description="Disordered" evidence="1">
    <location>
        <begin position="72"/>
        <end position="95"/>
    </location>
</feature>
<dbReference type="OrthoDB" id="778454at2759"/>
<organism evidence="2 3">
    <name type="scientific">Mucuna pruriens</name>
    <name type="common">Velvet bean</name>
    <name type="synonym">Dolichos pruriens</name>
    <dbReference type="NCBI Taxonomy" id="157652"/>
    <lineage>
        <taxon>Eukaryota</taxon>
        <taxon>Viridiplantae</taxon>
        <taxon>Streptophyta</taxon>
        <taxon>Embryophyta</taxon>
        <taxon>Tracheophyta</taxon>
        <taxon>Spermatophyta</taxon>
        <taxon>Magnoliopsida</taxon>
        <taxon>eudicotyledons</taxon>
        <taxon>Gunneridae</taxon>
        <taxon>Pentapetalae</taxon>
        <taxon>rosids</taxon>
        <taxon>fabids</taxon>
        <taxon>Fabales</taxon>
        <taxon>Fabaceae</taxon>
        <taxon>Papilionoideae</taxon>
        <taxon>50 kb inversion clade</taxon>
        <taxon>NPAAA clade</taxon>
        <taxon>indigoferoid/millettioid clade</taxon>
        <taxon>Phaseoleae</taxon>
        <taxon>Mucuna</taxon>
    </lineage>
</organism>
<accession>A0A371G939</accession>
<dbReference type="EMBL" id="QJKJ01006342">
    <property type="protein sequence ID" value="RDX87072.1"/>
    <property type="molecule type" value="Genomic_DNA"/>
</dbReference>
<feature type="non-terminal residue" evidence="2">
    <location>
        <position position="1"/>
    </location>
</feature>
<protein>
    <recommendedName>
        <fullName evidence="4">Reverse transcriptase domain-containing protein</fullName>
    </recommendedName>
</protein>
<keyword evidence="3" id="KW-1185">Reference proteome</keyword>
<feature type="compositionally biased region" description="Polar residues" evidence="1">
    <location>
        <begin position="72"/>
        <end position="82"/>
    </location>
</feature>
<proteinExistence type="predicted"/>
<dbReference type="Proteomes" id="UP000257109">
    <property type="component" value="Unassembled WGS sequence"/>
</dbReference>
<sequence>MEDEAFREGSALILGRPFLMTTRVKIDVHAGTLLMEFGDTFEKYNIFKALKHLAEDHSIFSIDAIDGLLSPQSDRVGQSTPSIEEKDVSPQSNLELKPLPKHLKEQEEKLLVILRRHKKAIDWTLTDLLGINPSIFMHKILLEEDARPIR</sequence>
<evidence type="ECO:0000313" key="3">
    <source>
        <dbReference type="Proteomes" id="UP000257109"/>
    </source>
</evidence>
<comment type="caution">
    <text evidence="2">The sequence shown here is derived from an EMBL/GenBank/DDBJ whole genome shotgun (WGS) entry which is preliminary data.</text>
</comment>
<evidence type="ECO:0000256" key="1">
    <source>
        <dbReference type="SAM" id="MobiDB-lite"/>
    </source>
</evidence>
<reference evidence="2" key="1">
    <citation type="submission" date="2018-05" db="EMBL/GenBank/DDBJ databases">
        <title>Draft genome of Mucuna pruriens seed.</title>
        <authorList>
            <person name="Nnadi N.E."/>
            <person name="Vos R."/>
            <person name="Hasami M.H."/>
            <person name="Devisetty U.K."/>
            <person name="Aguiy J.C."/>
        </authorList>
    </citation>
    <scope>NUCLEOTIDE SEQUENCE [LARGE SCALE GENOMIC DNA]</scope>
    <source>
        <strain evidence="2">JCA_2017</strain>
    </source>
</reference>
<evidence type="ECO:0000313" key="2">
    <source>
        <dbReference type="EMBL" id="RDX87072.1"/>
    </source>
</evidence>